<evidence type="ECO:0000313" key="2">
    <source>
        <dbReference type="Proteomes" id="UP000002640"/>
    </source>
</evidence>
<sequence length="141" mass="16776">MTQCKSMTQNDKPCSRSALKSDFCEQHDKDAKIIMYRKELTKMHQRVRRYLEISNDLHSKMMDIQRLDYYKSELIKLAGNGVPFRAILSNSYFKDQIEALFEMSMAEARDEYDRLLKRRNQLVHPHTIDGWAGMRYCRISC</sequence>
<proteinExistence type="predicted"/>
<dbReference type="OMA" id="RYCRISC"/>
<dbReference type="InParanoid" id="G5AHU7"/>
<accession>G5AHU7</accession>
<name>G5AHU7_PHYSP</name>
<dbReference type="RefSeq" id="XP_009539648.1">
    <property type="nucleotide sequence ID" value="XM_009541353.1"/>
</dbReference>
<organism evidence="1 2">
    <name type="scientific">Phytophthora sojae (strain P6497)</name>
    <name type="common">Soybean stem and root rot agent</name>
    <name type="synonym">Phytophthora megasperma f. sp. glycines</name>
    <dbReference type="NCBI Taxonomy" id="1094619"/>
    <lineage>
        <taxon>Eukaryota</taxon>
        <taxon>Sar</taxon>
        <taxon>Stramenopiles</taxon>
        <taxon>Oomycota</taxon>
        <taxon>Peronosporomycetes</taxon>
        <taxon>Peronosporales</taxon>
        <taxon>Peronosporaceae</taxon>
        <taxon>Phytophthora</taxon>
    </lineage>
</organism>
<dbReference type="Proteomes" id="UP000002640">
    <property type="component" value="Unassembled WGS sequence"/>
</dbReference>
<dbReference type="GeneID" id="20662118"/>
<dbReference type="SMR" id="G5AHU7"/>
<keyword evidence="2" id="KW-1185">Reference proteome</keyword>
<protein>
    <submittedName>
        <fullName evidence="1">Uncharacterized protein</fullName>
    </submittedName>
</protein>
<evidence type="ECO:0000313" key="1">
    <source>
        <dbReference type="EMBL" id="EGZ04908.1"/>
    </source>
</evidence>
<dbReference type="KEGG" id="psoj:PHYSODRAFT_535294"/>
<reference evidence="1 2" key="1">
    <citation type="journal article" date="2006" name="Science">
        <title>Phytophthora genome sequences uncover evolutionary origins and mechanisms of pathogenesis.</title>
        <authorList>
            <person name="Tyler B.M."/>
            <person name="Tripathy S."/>
            <person name="Zhang X."/>
            <person name="Dehal P."/>
            <person name="Jiang R.H."/>
            <person name="Aerts A."/>
            <person name="Arredondo F.D."/>
            <person name="Baxter L."/>
            <person name="Bensasson D."/>
            <person name="Beynon J.L."/>
            <person name="Chapman J."/>
            <person name="Damasceno C.M."/>
            <person name="Dorrance A.E."/>
            <person name="Dou D."/>
            <person name="Dickerman A.W."/>
            <person name="Dubchak I.L."/>
            <person name="Garbelotto M."/>
            <person name="Gijzen M."/>
            <person name="Gordon S.G."/>
            <person name="Govers F."/>
            <person name="Grunwald N.J."/>
            <person name="Huang W."/>
            <person name="Ivors K.L."/>
            <person name="Jones R.W."/>
            <person name="Kamoun S."/>
            <person name="Krampis K."/>
            <person name="Lamour K.H."/>
            <person name="Lee M.K."/>
            <person name="McDonald W.H."/>
            <person name="Medina M."/>
            <person name="Meijer H.J."/>
            <person name="Nordberg E.K."/>
            <person name="Maclean D.J."/>
            <person name="Ospina-Giraldo M.D."/>
            <person name="Morris P.F."/>
            <person name="Phuntumart V."/>
            <person name="Putnam N.H."/>
            <person name="Rash S."/>
            <person name="Rose J.K."/>
            <person name="Sakihama Y."/>
            <person name="Salamov A.A."/>
            <person name="Savidor A."/>
            <person name="Scheuring C.F."/>
            <person name="Smith B.M."/>
            <person name="Sobral B.W."/>
            <person name="Terry A."/>
            <person name="Torto-Alalibo T.A."/>
            <person name="Win J."/>
            <person name="Xu Z."/>
            <person name="Zhang H."/>
            <person name="Grigoriev I.V."/>
            <person name="Rokhsar D.S."/>
            <person name="Boore J.L."/>
        </authorList>
    </citation>
    <scope>NUCLEOTIDE SEQUENCE [LARGE SCALE GENOMIC DNA]</scope>
    <source>
        <strain evidence="1 2">P6497</strain>
    </source>
</reference>
<dbReference type="AlphaFoldDB" id="G5AHU7"/>
<dbReference type="EMBL" id="JH159172">
    <property type="protein sequence ID" value="EGZ04908.1"/>
    <property type="molecule type" value="Genomic_DNA"/>
</dbReference>
<gene>
    <name evidence="1" type="ORF">PHYSODRAFT_535294</name>
</gene>